<dbReference type="GeneID" id="36518173"/>
<feature type="compositionally biased region" description="Basic and acidic residues" evidence="5">
    <location>
        <begin position="368"/>
        <end position="380"/>
    </location>
</feature>
<keyword evidence="2 6" id="KW-0812">Transmembrane</keyword>
<dbReference type="RefSeq" id="XP_024666750.1">
    <property type="nucleotide sequence ID" value="XM_024810982.1"/>
</dbReference>
<feature type="compositionally biased region" description="Basic and acidic residues" evidence="5">
    <location>
        <begin position="352"/>
        <end position="361"/>
    </location>
</feature>
<dbReference type="InterPro" id="IPR043136">
    <property type="entry name" value="B30.2/SPRY_sf"/>
</dbReference>
<dbReference type="GO" id="GO:0016020">
    <property type="term" value="C:membrane"/>
    <property type="evidence" value="ECO:0007669"/>
    <property type="project" value="UniProtKB-SubCell"/>
</dbReference>
<dbReference type="EMBL" id="NDIQ01000022">
    <property type="protein sequence ID" value="PRT56805.1"/>
    <property type="molecule type" value="Genomic_DNA"/>
</dbReference>
<keyword evidence="4 6" id="KW-0472">Membrane</keyword>
<accession>A0A2T0FP93</accession>
<gene>
    <name evidence="8" type="ORF">B9G98_04425</name>
</gene>
<evidence type="ECO:0000259" key="7">
    <source>
        <dbReference type="PROSITE" id="PS50188"/>
    </source>
</evidence>
<dbReference type="SUPFAM" id="SSF49899">
    <property type="entry name" value="Concanavalin A-like lectins/glucanases"/>
    <property type="match status" value="1"/>
</dbReference>
<dbReference type="InterPro" id="IPR003877">
    <property type="entry name" value="SPRY_dom"/>
</dbReference>
<dbReference type="Gene3D" id="2.60.120.920">
    <property type="match status" value="1"/>
</dbReference>
<evidence type="ECO:0000256" key="1">
    <source>
        <dbReference type="ARBA" id="ARBA00004167"/>
    </source>
</evidence>
<dbReference type="PROSITE" id="PS50188">
    <property type="entry name" value="B302_SPRY"/>
    <property type="match status" value="1"/>
</dbReference>
<dbReference type="CDD" id="cd12910">
    <property type="entry name" value="SPRY_SSH4_like"/>
    <property type="match status" value="1"/>
</dbReference>
<dbReference type="Proteomes" id="UP000238350">
    <property type="component" value="Unassembled WGS sequence"/>
</dbReference>
<keyword evidence="3 6" id="KW-1133">Transmembrane helix</keyword>
<comment type="subcellular location">
    <subcellularLocation>
        <location evidence="1">Membrane</location>
        <topology evidence="1">Single-pass membrane protein</topology>
    </subcellularLocation>
</comment>
<evidence type="ECO:0000256" key="4">
    <source>
        <dbReference type="ARBA" id="ARBA00023136"/>
    </source>
</evidence>
<dbReference type="AlphaFoldDB" id="A0A2T0FP93"/>
<dbReference type="SMART" id="SM00449">
    <property type="entry name" value="SPRY"/>
    <property type="match status" value="1"/>
</dbReference>
<dbReference type="STRING" id="45607.A0A2T0FP93"/>
<evidence type="ECO:0000313" key="8">
    <source>
        <dbReference type="EMBL" id="PRT56805.1"/>
    </source>
</evidence>
<dbReference type="InterPro" id="IPR001870">
    <property type="entry name" value="B30.2/SPRY"/>
</dbReference>
<feature type="region of interest" description="Disordered" evidence="5">
    <location>
        <begin position="308"/>
        <end position="380"/>
    </location>
</feature>
<dbReference type="InterPro" id="IPR050618">
    <property type="entry name" value="Ubq-SigPath_Reg"/>
</dbReference>
<proteinExistence type="predicted"/>
<organism evidence="8 9">
    <name type="scientific">Wickerhamiella sorbophila</name>
    <dbReference type="NCBI Taxonomy" id="45607"/>
    <lineage>
        <taxon>Eukaryota</taxon>
        <taxon>Fungi</taxon>
        <taxon>Dikarya</taxon>
        <taxon>Ascomycota</taxon>
        <taxon>Saccharomycotina</taxon>
        <taxon>Dipodascomycetes</taxon>
        <taxon>Dipodascales</taxon>
        <taxon>Trichomonascaceae</taxon>
        <taxon>Wickerhamiella</taxon>
    </lineage>
</organism>
<comment type="caution">
    <text evidence="8">The sequence shown here is derived from an EMBL/GenBank/DDBJ whole genome shotgun (WGS) entry which is preliminary data.</text>
</comment>
<dbReference type="InterPro" id="IPR035780">
    <property type="entry name" value="SPRY_Ssh4-like"/>
</dbReference>
<evidence type="ECO:0000256" key="2">
    <source>
        <dbReference type="ARBA" id="ARBA00022692"/>
    </source>
</evidence>
<evidence type="ECO:0000256" key="6">
    <source>
        <dbReference type="SAM" id="Phobius"/>
    </source>
</evidence>
<evidence type="ECO:0000256" key="5">
    <source>
        <dbReference type="SAM" id="MobiDB-lite"/>
    </source>
</evidence>
<dbReference type="InterPro" id="IPR013320">
    <property type="entry name" value="ConA-like_dom_sf"/>
</dbReference>
<feature type="domain" description="B30.2/SPRY" evidence="7">
    <location>
        <begin position="74"/>
        <end position="269"/>
    </location>
</feature>
<dbReference type="Pfam" id="PF00622">
    <property type="entry name" value="SPRY"/>
    <property type="match status" value="1"/>
</dbReference>
<sequence length="380" mass="41841">MTMDDIPPQVIAIVVSFVSTFILSFLVIVLYTACTCERGIRLRDGLPGAFDDSEQFLEEEAAALETMDEPSKQSYLMAKRFIERNPPNSADTDISLSQFMAIQEKAVAAWEFTFDIMQQSCMVQDRTEIEFLQGTSCVQTNIPLPKQNETYYWEAKVYSTTPDVTISVGLSTKPYPGFRLPGMHRYSVAYCSNGVQRINQPFKAPKYGRPWTQGDVIGVGYRTRTGTVFFTHNGKKLPDVVHGMRVNVFPSIGASGPCTVVANLGQGGFVFIEANVKKWGLAPAHGTLAPPPAYGDRTDSVLLDFANVPSSSHEFPPPYGSPQRPDAPRSPPPEHVDVCDVCNDENNAQEAEEVHSEHDAEPLEEPNGSEHDDAHSSSDA</sequence>
<keyword evidence="9" id="KW-1185">Reference proteome</keyword>
<feature type="transmembrane region" description="Helical" evidence="6">
    <location>
        <begin position="12"/>
        <end position="33"/>
    </location>
</feature>
<reference evidence="8 9" key="1">
    <citation type="submission" date="2017-04" db="EMBL/GenBank/DDBJ databases">
        <title>Genome sequencing of [Candida] sorbophila.</title>
        <authorList>
            <person name="Ahn J.O."/>
        </authorList>
    </citation>
    <scope>NUCLEOTIDE SEQUENCE [LARGE SCALE GENOMIC DNA]</scope>
    <source>
        <strain evidence="8 9">DS02</strain>
    </source>
</reference>
<dbReference type="OrthoDB" id="258495at2759"/>
<dbReference type="PANTHER" id="PTHR12864">
    <property type="entry name" value="RAN BINDING PROTEIN 9-RELATED"/>
    <property type="match status" value="1"/>
</dbReference>
<evidence type="ECO:0000313" key="9">
    <source>
        <dbReference type="Proteomes" id="UP000238350"/>
    </source>
</evidence>
<name>A0A2T0FP93_9ASCO</name>
<protein>
    <submittedName>
        <fullName evidence="8">Protein ssh4</fullName>
    </submittedName>
</protein>
<evidence type="ECO:0000256" key="3">
    <source>
        <dbReference type="ARBA" id="ARBA00022989"/>
    </source>
</evidence>